<proteinExistence type="predicted"/>
<sequence>MQESDLFPILKQLEESGSNTTSFGDNWSQGRSAFGGIAAAFAVTGMRKLLNSHQPMRSLMVSFVAPVPPGEVRVDASILRQGKNVTQMNANLICNKAVCLQAMGVFGSPRQGISVPPTRNLSPSPREQGLSFAEHAKGSAGFLRYFEGYWMDGNAPFSGRQSRNMALWVRHRTDLSDLPTEKLVTIADIPPPVILTHFDKPPVPSSSLTWSLEFVVPPEMIKSEWFYLEFTAEAASAGYTQQSGKIFDESGQLCALSRQCMVYFTPTD</sequence>
<dbReference type="InterPro" id="IPR029069">
    <property type="entry name" value="HotDog_dom_sf"/>
</dbReference>
<name>A0A381Q0H2_9ZZZZ</name>
<dbReference type="SUPFAM" id="SSF54637">
    <property type="entry name" value="Thioesterase/thiol ester dehydrase-isomerase"/>
    <property type="match status" value="2"/>
</dbReference>
<evidence type="ECO:0000259" key="1">
    <source>
        <dbReference type="Pfam" id="PF13622"/>
    </source>
</evidence>
<dbReference type="Pfam" id="PF13622">
    <property type="entry name" value="4HBT_3"/>
    <property type="match status" value="1"/>
</dbReference>
<feature type="domain" description="Acyl-CoA thioesterase-like N-terminal HotDog" evidence="1">
    <location>
        <begin position="25"/>
        <end position="107"/>
    </location>
</feature>
<feature type="domain" description="Acyl-CoA thioesterase-like C-terminal" evidence="2">
    <location>
        <begin position="135"/>
        <end position="261"/>
    </location>
</feature>
<dbReference type="Pfam" id="PF20789">
    <property type="entry name" value="4HBT_3C"/>
    <property type="match status" value="1"/>
</dbReference>
<dbReference type="InterPro" id="IPR049450">
    <property type="entry name" value="ACOT8-like_C"/>
</dbReference>
<organism evidence="3">
    <name type="scientific">marine metagenome</name>
    <dbReference type="NCBI Taxonomy" id="408172"/>
    <lineage>
        <taxon>unclassified sequences</taxon>
        <taxon>metagenomes</taxon>
        <taxon>ecological metagenomes</taxon>
    </lineage>
</organism>
<evidence type="ECO:0000313" key="3">
    <source>
        <dbReference type="EMBL" id="SUZ71769.1"/>
    </source>
</evidence>
<dbReference type="InterPro" id="IPR042171">
    <property type="entry name" value="Acyl-CoA_hotdog"/>
</dbReference>
<protein>
    <recommendedName>
        <fullName evidence="4">Thioesterase family protein</fullName>
    </recommendedName>
</protein>
<evidence type="ECO:0008006" key="4">
    <source>
        <dbReference type="Google" id="ProtNLM"/>
    </source>
</evidence>
<dbReference type="Gene3D" id="2.40.160.210">
    <property type="entry name" value="Acyl-CoA thioesterase, double hotdog domain"/>
    <property type="match status" value="1"/>
</dbReference>
<gene>
    <name evidence="3" type="ORF">METZ01_LOCUS24623</name>
</gene>
<reference evidence="3" key="1">
    <citation type="submission" date="2018-05" db="EMBL/GenBank/DDBJ databases">
        <authorList>
            <person name="Lanie J.A."/>
            <person name="Ng W.-L."/>
            <person name="Kazmierczak K.M."/>
            <person name="Andrzejewski T.M."/>
            <person name="Davidsen T.M."/>
            <person name="Wayne K.J."/>
            <person name="Tettelin H."/>
            <person name="Glass J.I."/>
            <person name="Rusch D."/>
            <person name="Podicherti R."/>
            <person name="Tsui H.-C.T."/>
            <person name="Winkler M.E."/>
        </authorList>
    </citation>
    <scope>NUCLEOTIDE SEQUENCE</scope>
</reference>
<evidence type="ECO:0000259" key="2">
    <source>
        <dbReference type="Pfam" id="PF20789"/>
    </source>
</evidence>
<dbReference type="InterPro" id="IPR049449">
    <property type="entry name" value="TesB_ACOT8-like_N"/>
</dbReference>
<accession>A0A381Q0H2</accession>
<dbReference type="EMBL" id="UINC01001132">
    <property type="protein sequence ID" value="SUZ71769.1"/>
    <property type="molecule type" value="Genomic_DNA"/>
</dbReference>
<dbReference type="AlphaFoldDB" id="A0A381Q0H2"/>